<evidence type="ECO:0000256" key="1">
    <source>
        <dbReference type="PIRSR" id="PIRSR000097-1"/>
    </source>
</evidence>
<evidence type="ECO:0000313" key="5">
    <source>
        <dbReference type="Proteomes" id="UP000759537"/>
    </source>
</evidence>
<dbReference type="PRINTS" id="PR00069">
    <property type="entry name" value="ALDKETRDTASE"/>
</dbReference>
<proteinExistence type="predicted"/>
<dbReference type="InterPro" id="IPR036812">
    <property type="entry name" value="NAD(P)_OxRdtase_dom_sf"/>
</dbReference>
<accession>A0A9P5MYZ3</accession>
<protein>
    <submittedName>
        <fullName evidence="4">Aldo/keto reductase</fullName>
    </submittedName>
</protein>
<dbReference type="SUPFAM" id="SSF51430">
    <property type="entry name" value="NAD(P)-linked oxidoreductase"/>
    <property type="match status" value="1"/>
</dbReference>
<reference evidence="4" key="2">
    <citation type="journal article" date="2020" name="Nat. Commun.">
        <title>Large-scale genome sequencing of mycorrhizal fungi provides insights into the early evolution of symbiotic traits.</title>
        <authorList>
            <person name="Miyauchi S."/>
            <person name="Kiss E."/>
            <person name="Kuo A."/>
            <person name="Drula E."/>
            <person name="Kohler A."/>
            <person name="Sanchez-Garcia M."/>
            <person name="Morin E."/>
            <person name="Andreopoulos B."/>
            <person name="Barry K.W."/>
            <person name="Bonito G."/>
            <person name="Buee M."/>
            <person name="Carver A."/>
            <person name="Chen C."/>
            <person name="Cichocki N."/>
            <person name="Clum A."/>
            <person name="Culley D."/>
            <person name="Crous P.W."/>
            <person name="Fauchery L."/>
            <person name="Girlanda M."/>
            <person name="Hayes R.D."/>
            <person name="Keri Z."/>
            <person name="LaButti K."/>
            <person name="Lipzen A."/>
            <person name="Lombard V."/>
            <person name="Magnuson J."/>
            <person name="Maillard F."/>
            <person name="Murat C."/>
            <person name="Nolan M."/>
            <person name="Ohm R.A."/>
            <person name="Pangilinan J."/>
            <person name="Pereira M.F."/>
            <person name="Perotto S."/>
            <person name="Peter M."/>
            <person name="Pfister S."/>
            <person name="Riley R."/>
            <person name="Sitrit Y."/>
            <person name="Stielow J.B."/>
            <person name="Szollosi G."/>
            <person name="Zifcakova L."/>
            <person name="Stursova M."/>
            <person name="Spatafora J.W."/>
            <person name="Tedersoo L."/>
            <person name="Vaario L.M."/>
            <person name="Yamada A."/>
            <person name="Yan M."/>
            <person name="Wang P."/>
            <person name="Xu J."/>
            <person name="Bruns T."/>
            <person name="Baldrian P."/>
            <person name="Vilgalys R."/>
            <person name="Dunand C."/>
            <person name="Henrissat B."/>
            <person name="Grigoriev I.V."/>
            <person name="Hibbett D."/>
            <person name="Nagy L.G."/>
            <person name="Martin F.M."/>
        </authorList>
    </citation>
    <scope>NUCLEOTIDE SEQUENCE</scope>
    <source>
        <strain evidence="4">Prilba</strain>
    </source>
</reference>
<dbReference type="Gene3D" id="3.20.20.100">
    <property type="entry name" value="NADP-dependent oxidoreductase domain"/>
    <property type="match status" value="1"/>
</dbReference>
<feature type="domain" description="NADP-dependent oxidoreductase" evidence="3">
    <location>
        <begin position="68"/>
        <end position="275"/>
    </location>
</feature>
<dbReference type="Proteomes" id="UP000759537">
    <property type="component" value="Unassembled WGS sequence"/>
</dbReference>
<comment type="caution">
    <text evidence="4">The sequence shown here is derived from an EMBL/GenBank/DDBJ whole genome shotgun (WGS) entry which is preliminary data.</text>
</comment>
<evidence type="ECO:0000256" key="2">
    <source>
        <dbReference type="PIRSR" id="PIRSR000097-2"/>
    </source>
</evidence>
<dbReference type="InterPro" id="IPR020471">
    <property type="entry name" value="AKR"/>
</dbReference>
<gene>
    <name evidence="4" type="ORF">DFH94DRAFT_793221</name>
</gene>
<reference evidence="4" key="1">
    <citation type="submission" date="2019-10" db="EMBL/GenBank/DDBJ databases">
        <authorList>
            <consortium name="DOE Joint Genome Institute"/>
            <person name="Kuo A."/>
            <person name="Miyauchi S."/>
            <person name="Kiss E."/>
            <person name="Drula E."/>
            <person name="Kohler A."/>
            <person name="Sanchez-Garcia M."/>
            <person name="Andreopoulos B."/>
            <person name="Barry K.W."/>
            <person name="Bonito G."/>
            <person name="Buee M."/>
            <person name="Carver A."/>
            <person name="Chen C."/>
            <person name="Cichocki N."/>
            <person name="Clum A."/>
            <person name="Culley D."/>
            <person name="Crous P.W."/>
            <person name="Fauchery L."/>
            <person name="Girlanda M."/>
            <person name="Hayes R."/>
            <person name="Keri Z."/>
            <person name="LaButti K."/>
            <person name="Lipzen A."/>
            <person name="Lombard V."/>
            <person name="Magnuson J."/>
            <person name="Maillard F."/>
            <person name="Morin E."/>
            <person name="Murat C."/>
            <person name="Nolan M."/>
            <person name="Ohm R."/>
            <person name="Pangilinan J."/>
            <person name="Pereira M."/>
            <person name="Perotto S."/>
            <person name="Peter M."/>
            <person name="Riley R."/>
            <person name="Sitrit Y."/>
            <person name="Stielow B."/>
            <person name="Szollosi G."/>
            <person name="Zifcakova L."/>
            <person name="Stursova M."/>
            <person name="Spatafora J.W."/>
            <person name="Tedersoo L."/>
            <person name="Vaario L.-M."/>
            <person name="Yamada A."/>
            <person name="Yan M."/>
            <person name="Wang P."/>
            <person name="Xu J."/>
            <person name="Bruns T."/>
            <person name="Baldrian P."/>
            <person name="Vilgalys R."/>
            <person name="Henrissat B."/>
            <person name="Grigoriev I.V."/>
            <person name="Hibbett D."/>
            <person name="Nagy L.G."/>
            <person name="Martin F.M."/>
        </authorList>
    </citation>
    <scope>NUCLEOTIDE SEQUENCE</scope>
    <source>
        <strain evidence="4">Prilba</strain>
    </source>
</reference>
<name>A0A9P5MYZ3_9AGAM</name>
<dbReference type="InterPro" id="IPR018170">
    <property type="entry name" value="Aldo/ket_reductase_CS"/>
</dbReference>
<organism evidence="4 5">
    <name type="scientific">Russula ochroleuca</name>
    <dbReference type="NCBI Taxonomy" id="152965"/>
    <lineage>
        <taxon>Eukaryota</taxon>
        <taxon>Fungi</taxon>
        <taxon>Dikarya</taxon>
        <taxon>Basidiomycota</taxon>
        <taxon>Agaricomycotina</taxon>
        <taxon>Agaricomycetes</taxon>
        <taxon>Russulales</taxon>
        <taxon>Russulaceae</taxon>
        <taxon>Russula</taxon>
    </lineage>
</organism>
<evidence type="ECO:0000259" key="3">
    <source>
        <dbReference type="Pfam" id="PF00248"/>
    </source>
</evidence>
<dbReference type="EMBL" id="WHVB01000006">
    <property type="protein sequence ID" value="KAF8482013.1"/>
    <property type="molecule type" value="Genomic_DNA"/>
</dbReference>
<evidence type="ECO:0000313" key="4">
    <source>
        <dbReference type="EMBL" id="KAF8482013.1"/>
    </source>
</evidence>
<dbReference type="PIRSF" id="PIRSF000097">
    <property type="entry name" value="AKR"/>
    <property type="match status" value="1"/>
</dbReference>
<dbReference type="GO" id="GO:0016491">
    <property type="term" value="F:oxidoreductase activity"/>
    <property type="evidence" value="ECO:0007669"/>
    <property type="project" value="InterPro"/>
</dbReference>
<dbReference type="Pfam" id="PF00248">
    <property type="entry name" value="Aldo_ket_red"/>
    <property type="match status" value="1"/>
</dbReference>
<dbReference type="InterPro" id="IPR023210">
    <property type="entry name" value="NADP_OxRdtase_dom"/>
</dbReference>
<dbReference type="AlphaFoldDB" id="A0A9P5MYZ3"/>
<dbReference type="OrthoDB" id="416253at2759"/>
<feature type="binding site" evidence="2">
    <location>
        <position position="88"/>
    </location>
    <ligand>
        <name>substrate</name>
    </ligand>
</feature>
<dbReference type="PROSITE" id="PS00798">
    <property type="entry name" value="ALDOKETO_REDUCTASE_1"/>
    <property type="match status" value="1"/>
</dbReference>
<feature type="active site" description="Proton donor" evidence="1">
    <location>
        <position position="39"/>
    </location>
</feature>
<sequence>MASIILKRTGHKIPKDRCAEVVYNSIKVGYRLFDGAGDYGNEKEAGEGVGRALREGIVKREELCEAKAAAKMQLNLWGLDYFDLFLVHFPIALAYVDPKHRYPPEWWGDDRKVNIQNTPFQETWGAMEELVDEGLVKNIGVSNVAGVLLVDMLSYARLEPQVLQVELHPYLTQESLLRLAKTLGIAVTAYSSFGPQSYLELGFKGKVKPLFEQDVVVKVARAHEREPAQVLLRWATQRGIAVIPKTNTANRLLSNLTSTSFDLTEAEIATISALNIDLRLNDPADIDPRLAIFA</sequence>
<keyword evidence="5" id="KW-1185">Reference proteome</keyword>
<dbReference type="PANTHER" id="PTHR11732">
    <property type="entry name" value="ALDO/KETO REDUCTASE"/>
    <property type="match status" value="1"/>
</dbReference>